<organism evidence="1 2">
    <name type="scientific">Novosphingobium mathurense</name>
    <dbReference type="NCBI Taxonomy" id="428990"/>
    <lineage>
        <taxon>Bacteria</taxon>
        <taxon>Pseudomonadati</taxon>
        <taxon>Pseudomonadota</taxon>
        <taxon>Alphaproteobacteria</taxon>
        <taxon>Sphingomonadales</taxon>
        <taxon>Sphingomonadaceae</taxon>
        <taxon>Novosphingobium</taxon>
    </lineage>
</organism>
<dbReference type="Proteomes" id="UP000190989">
    <property type="component" value="Unassembled WGS sequence"/>
</dbReference>
<dbReference type="AlphaFoldDB" id="A0A1U6HNF0"/>
<dbReference type="EMBL" id="FVZE01000002">
    <property type="protein sequence ID" value="SLJ97313.1"/>
    <property type="molecule type" value="Genomic_DNA"/>
</dbReference>
<keyword evidence="2" id="KW-1185">Reference proteome</keyword>
<reference evidence="2" key="1">
    <citation type="submission" date="2017-02" db="EMBL/GenBank/DDBJ databases">
        <authorList>
            <person name="Varghese N."/>
            <person name="Submissions S."/>
        </authorList>
    </citation>
    <scope>NUCLEOTIDE SEQUENCE [LARGE SCALE GENOMIC DNA]</scope>
    <source>
        <strain evidence="2">SM117</strain>
    </source>
</reference>
<protein>
    <submittedName>
        <fullName evidence="1">Uncharacterized protein</fullName>
    </submittedName>
</protein>
<sequence>MGRYRQEDLLIMPVAVGFSCLLQPHNAKQVKAIWPDSGAGMNTNGR</sequence>
<proteinExistence type="predicted"/>
<accession>A0A1U6HNF0</accession>
<evidence type="ECO:0000313" key="1">
    <source>
        <dbReference type="EMBL" id="SLJ97313.1"/>
    </source>
</evidence>
<name>A0A1U6HNF0_9SPHN</name>
<evidence type="ECO:0000313" key="2">
    <source>
        <dbReference type="Proteomes" id="UP000190989"/>
    </source>
</evidence>
<gene>
    <name evidence="1" type="ORF">SAMN06295987_102821</name>
</gene>
<dbReference type="PROSITE" id="PS51257">
    <property type="entry name" value="PROKAR_LIPOPROTEIN"/>
    <property type="match status" value="1"/>
</dbReference>